<accession>A0A1I7ZDM1</accession>
<name>A0A1I7ZDM1_9BILA</name>
<sequence>MDTVPRKFVDSVVELFDGEETLDPLAEEVTHPLWKAVVDFHQRNRVYYDIYIRETENSLQLAAQKYGTEIYEDFELIRKNRRFARILQIDYETDEGSESRWKNVKSLEEVDLAKRLESVAPQFQQNSSLFTSDLDCQKTILSSLSSLFFGEIWLHYNGQTSFTFLEKQITHSSFLELINLHEGDDRWPMSVLPLLEQFCLKGRPGRRVFLDIGDPLEAKIDKNFMEKIFDLWKNNGALNFSIECNLKTVDSEDRLTLFNKGQVIQRHEFRRFFRHDTAKSIAVCYSEDYYEEFLEFHTCECDVSTECYLKERYPEFHDF</sequence>
<proteinExistence type="predicted"/>
<evidence type="ECO:0000313" key="2">
    <source>
        <dbReference type="WBParaSite" id="L893_g25482.t1"/>
    </source>
</evidence>
<dbReference type="Proteomes" id="UP000095287">
    <property type="component" value="Unplaced"/>
</dbReference>
<evidence type="ECO:0000313" key="1">
    <source>
        <dbReference type="Proteomes" id="UP000095287"/>
    </source>
</evidence>
<organism evidence="1 2">
    <name type="scientific">Steinernema glaseri</name>
    <dbReference type="NCBI Taxonomy" id="37863"/>
    <lineage>
        <taxon>Eukaryota</taxon>
        <taxon>Metazoa</taxon>
        <taxon>Ecdysozoa</taxon>
        <taxon>Nematoda</taxon>
        <taxon>Chromadorea</taxon>
        <taxon>Rhabditida</taxon>
        <taxon>Tylenchina</taxon>
        <taxon>Panagrolaimomorpha</taxon>
        <taxon>Strongyloidoidea</taxon>
        <taxon>Steinernematidae</taxon>
        <taxon>Steinernema</taxon>
    </lineage>
</organism>
<dbReference type="AlphaFoldDB" id="A0A1I7ZDM1"/>
<protein>
    <submittedName>
        <fullName evidence="2">FTH domain-containing protein</fullName>
    </submittedName>
</protein>
<keyword evidence="1" id="KW-1185">Reference proteome</keyword>
<reference evidence="2" key="1">
    <citation type="submission" date="2016-11" db="UniProtKB">
        <authorList>
            <consortium name="WormBaseParasite"/>
        </authorList>
    </citation>
    <scope>IDENTIFICATION</scope>
</reference>
<dbReference type="WBParaSite" id="L893_g25482.t1">
    <property type="protein sequence ID" value="L893_g25482.t1"/>
    <property type="gene ID" value="L893_g25482"/>
</dbReference>